<evidence type="ECO:0000313" key="1">
    <source>
        <dbReference type="EMBL" id="AZU99698.1"/>
    </source>
</evidence>
<reference evidence="1" key="1">
    <citation type="submission" date="2018-12" db="EMBL/GenBank/DDBJ databases">
        <title>Characterization of a N4-like bacteriophage infecting a coral-derived Vibrio strain.</title>
        <authorList>
            <person name="Huang S."/>
        </authorList>
    </citation>
    <scope>NUCLEOTIDE SEQUENCE [LARGE SCALE GENOMIC DNA]</scope>
</reference>
<protein>
    <submittedName>
        <fullName evidence="1">Uncharacterized protein</fullName>
    </submittedName>
</protein>
<proteinExistence type="predicted"/>
<organism evidence="1">
    <name type="scientific">Vibrio virus vB_VspP_SBP1</name>
    <dbReference type="NCBI Taxonomy" id="2500581"/>
    <lineage>
        <taxon>Viruses</taxon>
        <taxon>Duplodnaviria</taxon>
        <taxon>Heunggongvirae</taxon>
        <taxon>Uroviricota</taxon>
        <taxon>Caudoviricetes</taxon>
        <taxon>Schitoviridae</taxon>
        <taxon>Electravirus</taxon>
        <taxon>Electravirus Sbp1</taxon>
    </lineage>
</organism>
<dbReference type="EMBL" id="MK301608">
    <property type="protein sequence ID" value="AZU99698.1"/>
    <property type="molecule type" value="Genomic_DNA"/>
</dbReference>
<evidence type="ECO:0000313" key="2">
    <source>
        <dbReference type="Proteomes" id="UP000290131"/>
    </source>
</evidence>
<name>A0A3T0IIQ3_9CAUD</name>
<accession>A0A3T0IIQ3</accession>
<sequence length="95" mass="10532">MIEQALAYNKETFGIEDFELVQRDGMFVLQVDFTVGIHAGIYSTGAVEFQTTKPIKQKRLGATVGIINAFARHMEHYNENPQEPNVADGSTSPNS</sequence>
<keyword evidence="2" id="KW-1185">Reference proteome</keyword>
<dbReference type="Proteomes" id="UP000290131">
    <property type="component" value="Segment"/>
</dbReference>
<gene>
    <name evidence="1" type="ORF">SBP1_gp106</name>
</gene>